<dbReference type="Gene3D" id="1.10.10.10">
    <property type="entry name" value="Winged helix-like DNA-binding domain superfamily/Winged helix DNA-binding domain"/>
    <property type="match status" value="1"/>
</dbReference>
<dbReference type="EMBL" id="NSKB01000006">
    <property type="protein sequence ID" value="PAU75535.1"/>
    <property type="molecule type" value="Genomic_DNA"/>
</dbReference>
<dbReference type="Pfam" id="PF12840">
    <property type="entry name" value="HTH_20"/>
    <property type="match status" value="1"/>
</dbReference>
<dbReference type="RefSeq" id="WP_095621961.1">
    <property type="nucleotide sequence ID" value="NZ_NSKB01000006.1"/>
</dbReference>
<dbReference type="InterPro" id="IPR036388">
    <property type="entry name" value="WH-like_DNA-bd_sf"/>
</dbReference>
<sequence>MVEPDLPRLARTIGDPTRMGMLALLMEGRALTAKELAYGCGVQPGTATEHLKRLQRDGLIESTAQGRHKYYRLATAEVAHAVEALMVVAKPIKVVSPCRRPAGAIGAARFCYDHLAGELGTRMTAVLLERELLVADGEAMNVTQRGEAWFSNFGIDTASLRKRRRRFAYPCLDWSERRDHLGGALGAALAERLLELGWIGRQKHSRVVSISELGHRALAREFGLVIDSPGSDQTVAISS</sequence>
<dbReference type="InterPro" id="IPR036390">
    <property type="entry name" value="WH_DNA-bd_sf"/>
</dbReference>
<dbReference type="SUPFAM" id="SSF46785">
    <property type="entry name" value="Winged helix' DNA-binding domain"/>
    <property type="match status" value="1"/>
</dbReference>
<dbReference type="GO" id="GO:0032791">
    <property type="term" value="F:lead ion binding"/>
    <property type="evidence" value="ECO:0007669"/>
    <property type="project" value="TreeGrafter"/>
</dbReference>
<dbReference type="SMART" id="SM00418">
    <property type="entry name" value="HTH_ARSR"/>
    <property type="match status" value="1"/>
</dbReference>
<protein>
    <submittedName>
        <fullName evidence="2">Transcriptional regulator</fullName>
    </submittedName>
</protein>
<organism evidence="2 3">
    <name type="scientific">Halomonas salipaludis</name>
    <dbReference type="NCBI Taxonomy" id="2032625"/>
    <lineage>
        <taxon>Bacteria</taxon>
        <taxon>Pseudomonadati</taxon>
        <taxon>Pseudomonadota</taxon>
        <taxon>Gammaproteobacteria</taxon>
        <taxon>Oceanospirillales</taxon>
        <taxon>Halomonadaceae</taxon>
        <taxon>Halomonas</taxon>
    </lineage>
</organism>
<accession>A0A2A2ESZ9</accession>
<proteinExistence type="predicted"/>
<name>A0A2A2ESZ9_9GAMM</name>
<dbReference type="GO" id="GO:0003700">
    <property type="term" value="F:DNA-binding transcription factor activity"/>
    <property type="evidence" value="ECO:0007669"/>
    <property type="project" value="InterPro"/>
</dbReference>
<evidence type="ECO:0000259" key="1">
    <source>
        <dbReference type="PROSITE" id="PS50987"/>
    </source>
</evidence>
<dbReference type="InterPro" id="IPR001845">
    <property type="entry name" value="HTH_ArsR_DNA-bd_dom"/>
</dbReference>
<gene>
    <name evidence="2" type="ORF">CK498_16535</name>
</gene>
<dbReference type="PANTHER" id="PTHR39168">
    <property type="entry name" value="TRANSCRIPTIONAL REGULATOR-RELATED"/>
    <property type="match status" value="1"/>
</dbReference>
<dbReference type="PANTHER" id="PTHR39168:SF1">
    <property type="entry name" value="TRANSCRIPTIONAL REGULATORY PROTEIN"/>
    <property type="match status" value="1"/>
</dbReference>
<dbReference type="GO" id="GO:0003677">
    <property type="term" value="F:DNA binding"/>
    <property type="evidence" value="ECO:0007669"/>
    <property type="project" value="TreeGrafter"/>
</dbReference>
<reference evidence="2 3" key="1">
    <citation type="submission" date="2017-08" db="EMBL/GenBank/DDBJ databases">
        <title>Halomonas alkalisoli sp. nov., isolated from saline alkaline soil.</title>
        <authorList>
            <person name="Wang D."/>
            <person name="Zhang G."/>
        </authorList>
    </citation>
    <scope>NUCLEOTIDE SEQUENCE [LARGE SCALE GENOMIC DNA]</scope>
    <source>
        <strain evidence="2 3">WRN001</strain>
    </source>
</reference>
<dbReference type="OrthoDB" id="9797716at2"/>
<dbReference type="GO" id="GO:0046686">
    <property type="term" value="P:response to cadmium ion"/>
    <property type="evidence" value="ECO:0007669"/>
    <property type="project" value="TreeGrafter"/>
</dbReference>
<dbReference type="InterPro" id="IPR052543">
    <property type="entry name" value="HTH_Metal-responsive_Reg"/>
</dbReference>
<evidence type="ECO:0000313" key="3">
    <source>
        <dbReference type="Proteomes" id="UP000217771"/>
    </source>
</evidence>
<dbReference type="AlphaFoldDB" id="A0A2A2ESZ9"/>
<dbReference type="InterPro" id="IPR011991">
    <property type="entry name" value="ArsR-like_HTH"/>
</dbReference>
<dbReference type="GO" id="GO:0010288">
    <property type="term" value="P:response to lead ion"/>
    <property type="evidence" value="ECO:0007669"/>
    <property type="project" value="TreeGrafter"/>
</dbReference>
<dbReference type="GO" id="GO:0097063">
    <property type="term" value="F:cadmium ion sensor activity"/>
    <property type="evidence" value="ECO:0007669"/>
    <property type="project" value="TreeGrafter"/>
</dbReference>
<evidence type="ECO:0000313" key="2">
    <source>
        <dbReference type="EMBL" id="PAU75535.1"/>
    </source>
</evidence>
<dbReference type="Proteomes" id="UP000217771">
    <property type="component" value="Unassembled WGS sequence"/>
</dbReference>
<keyword evidence="3" id="KW-1185">Reference proteome</keyword>
<comment type="caution">
    <text evidence="2">The sequence shown here is derived from an EMBL/GenBank/DDBJ whole genome shotgun (WGS) entry which is preliminary data.</text>
</comment>
<dbReference type="PRINTS" id="PR00778">
    <property type="entry name" value="HTHARSR"/>
</dbReference>
<feature type="domain" description="HTH arsR-type" evidence="1">
    <location>
        <begin position="1"/>
        <end position="93"/>
    </location>
</feature>
<dbReference type="CDD" id="cd00090">
    <property type="entry name" value="HTH_ARSR"/>
    <property type="match status" value="1"/>
</dbReference>
<dbReference type="PROSITE" id="PS50987">
    <property type="entry name" value="HTH_ARSR_2"/>
    <property type="match status" value="1"/>
</dbReference>